<dbReference type="EMBL" id="JACGWN010000015">
    <property type="protein sequence ID" value="KAL0401944.1"/>
    <property type="molecule type" value="Genomic_DNA"/>
</dbReference>
<proteinExistence type="predicted"/>
<reference evidence="1" key="1">
    <citation type="submission" date="2020-06" db="EMBL/GenBank/DDBJ databases">
        <authorList>
            <person name="Li T."/>
            <person name="Hu X."/>
            <person name="Zhang T."/>
            <person name="Song X."/>
            <person name="Zhang H."/>
            <person name="Dai N."/>
            <person name="Sheng W."/>
            <person name="Hou X."/>
            <person name="Wei L."/>
        </authorList>
    </citation>
    <scope>NUCLEOTIDE SEQUENCE</scope>
    <source>
        <strain evidence="1">KEN1</strain>
        <tissue evidence="1">Leaf</tissue>
    </source>
</reference>
<evidence type="ECO:0008006" key="2">
    <source>
        <dbReference type="Google" id="ProtNLM"/>
    </source>
</evidence>
<name>A0AAW2TBV9_9LAMI</name>
<accession>A0AAW2TBV9</accession>
<evidence type="ECO:0000313" key="1">
    <source>
        <dbReference type="EMBL" id="KAL0401944.1"/>
    </source>
</evidence>
<organism evidence="1">
    <name type="scientific">Sesamum latifolium</name>
    <dbReference type="NCBI Taxonomy" id="2727402"/>
    <lineage>
        <taxon>Eukaryota</taxon>
        <taxon>Viridiplantae</taxon>
        <taxon>Streptophyta</taxon>
        <taxon>Embryophyta</taxon>
        <taxon>Tracheophyta</taxon>
        <taxon>Spermatophyta</taxon>
        <taxon>Magnoliopsida</taxon>
        <taxon>eudicotyledons</taxon>
        <taxon>Gunneridae</taxon>
        <taxon>Pentapetalae</taxon>
        <taxon>asterids</taxon>
        <taxon>lamiids</taxon>
        <taxon>Lamiales</taxon>
        <taxon>Pedaliaceae</taxon>
        <taxon>Sesamum</taxon>
    </lineage>
</organism>
<comment type="caution">
    <text evidence="1">The sequence shown here is derived from an EMBL/GenBank/DDBJ whole genome shotgun (WGS) entry which is preliminary data.</text>
</comment>
<protein>
    <recommendedName>
        <fullName evidence="2">DUF4283 domain-containing protein</fullName>
    </recommendedName>
</protein>
<sequence>MSQFSHSIVIMVPREDGSEFPCKVDVEYEWLPSKCTACMNLGHSSKGCPAKKPRQPPVSVYVQKPVTGPWEPMGEPELAAVPRAKATAPGSGSGSVEWEDKGEAIVLYNAFEVLMESNSIDVSKGPTSSPVSYPDD</sequence>
<reference evidence="1" key="2">
    <citation type="journal article" date="2024" name="Plant">
        <title>Genomic evolution and insights into agronomic trait innovations of Sesamum species.</title>
        <authorList>
            <person name="Miao H."/>
            <person name="Wang L."/>
            <person name="Qu L."/>
            <person name="Liu H."/>
            <person name="Sun Y."/>
            <person name="Le M."/>
            <person name="Wang Q."/>
            <person name="Wei S."/>
            <person name="Zheng Y."/>
            <person name="Lin W."/>
            <person name="Duan Y."/>
            <person name="Cao H."/>
            <person name="Xiong S."/>
            <person name="Wang X."/>
            <person name="Wei L."/>
            <person name="Li C."/>
            <person name="Ma Q."/>
            <person name="Ju M."/>
            <person name="Zhao R."/>
            <person name="Li G."/>
            <person name="Mu C."/>
            <person name="Tian Q."/>
            <person name="Mei H."/>
            <person name="Zhang T."/>
            <person name="Gao T."/>
            <person name="Zhang H."/>
        </authorList>
    </citation>
    <scope>NUCLEOTIDE SEQUENCE</scope>
    <source>
        <strain evidence="1">KEN1</strain>
    </source>
</reference>
<dbReference type="AlphaFoldDB" id="A0AAW2TBV9"/>
<gene>
    <name evidence="1" type="ORF">Slati_4224300</name>
</gene>